<dbReference type="Gene3D" id="1.10.220.20">
    <property type="match status" value="1"/>
</dbReference>
<dbReference type="Pfam" id="PF12783">
    <property type="entry name" value="Sec7-like_HUS"/>
    <property type="match status" value="1"/>
</dbReference>
<dbReference type="VEuPathDB" id="FungiDB:PNEJI1_002222"/>
<dbReference type="FunCoup" id="L0P958">
    <property type="interactions" value="482"/>
</dbReference>
<comment type="caution">
    <text evidence="2">The sequence shown here is derived from an EMBL/GenBank/DDBJ whole genome shotgun (WGS) entry which is preliminary data.</text>
</comment>
<dbReference type="STRING" id="1209962.L0P958"/>
<dbReference type="InterPro" id="IPR032691">
    <property type="entry name" value="Mon2/Sec7/BIG1-like_HUS"/>
</dbReference>
<dbReference type="InterPro" id="IPR023394">
    <property type="entry name" value="Sec7_C_sf"/>
</dbReference>
<protein>
    <recommendedName>
        <fullName evidence="1">SEC7 domain-containing protein</fullName>
    </recommendedName>
</protein>
<proteinExistence type="predicted"/>
<sequence>MSALYDSFKESISGNHAAFLIINELSMIVSVIRKNIRDVTSGSSIILGVVFGSAYDENMDVNGPQNGKKGDSKSVENILLHKFSQLKSKLVHCTDISSLDTLVILNPFIYIIESPLIAAPIKSLAFNSLIKFFSYRIINPDSLQFSLAIKQLLSAVTCCKFETHDSLQDETVLLRIFKLIEEITIGIGEKVICDSSICEIIQICLNICCRLRLSKILRKSVEITMLSIVQSVFRRLKEISPENEELSNETTNGQTFFLKNEEFYSNNKSTDTLLLKKNDDHKNFSDNEDTKDSEDNKQIDQEIFPYGILSIKEIFYTLILLLDPHNKHNTDIMRIIALRMINAAIEVSGLVIGYHFNLRHLVTDKLCRYLFQLVQFDNFSIIFHSLKVISLLLHVMKPFLKFQQEVFLRYAISYVYIHNDALKYSSIDSIFYEGILDLPKFRYFISGKDISTSTKEKSNSGTGEGSKEINVKEVIMECIFGLVQTPSFMVDLFVNYDCEINMCNLCEDIVYFFSRNIFSDSIIWSTTNIPLLSLEAILLQVQYISERLNIEENKESFTHKFLSPKLLLEKKDKKTIIIQGSVKFNEKPREGIKYLQNNGILDKDATPESVASFLKNTNYVNKKLLGIYLSKQENTHILDCFVNTFDFHGKRIEEALRELLTFFRLPGESQQIERILEKFANKYYETNSIEIETADAAFVLAYSITMLNVDLHNTQVKKRMTIEEYTKNMRNLNNNKDFNPEYLKAIYEAIRTNEIIAPDEHNSQLGFEYTWRKLTKLSVNDEFRIYNTNIYDQYIFKAIWKPIIGSLSYAFISTTGDIFYRVINGLNQCTNIASQYKMSEVIDYMILCLVKIILIDDNELKNTSTTFLINVDGKDVYINPFSIKFGENTKTQLATIVLFKICIGNESIIVEGWKEIFKLLFILFVNHLLSPSFTQIQNYISIPPISINSKVKNSKKIDENKSTGLLSALSSYLSGYGTNDGFFMSEIEIEHAICAANCIKTSQIDVFYENIMLLDLDSVKPLLDFLLQPFSQDIFVILKLKNSSQDSLKSNYSINNDNNYLKYDEIILLRMEIATCFVLHNITYLKEFSKKVSQCLLNFINNSEKISHIMTERFIIYLLRIAKEDIDKAENQLDICSIFHSIASLTDSFIIKHGFSISNGILEIIKLPVDQSYINSSDLFKLISLVQENESVIPISFEIIQHLLSQKLLKENFHLIIFLLNRIINYTSVIKKNEHERIRSSPNELFTSNYFIDYAIRSITLLYQLHLKAPSFFSDSKLEFNEVWRMFWAPIFDIFQEQCTNIFFEIRQQAFTCLQKSFLSSHLSNNEDLQWTLIFKEVLFPLIFRLLKPEIYQLDLQGMAQARIQAVTLLCKVYLNYLVKLSKYDGMLDLWTSLLDVIDRLINSGQPDHLTEAILESLKNVLLVMNTSGYLVPPLDSDLILSKNSDDNQFRYILWKETWIRIDRFLPNLKEELFPASMEICYYP</sequence>
<dbReference type="PANTHER" id="PTHR10663:SF388">
    <property type="entry name" value="GOLGI-SPECIFIC BREFELDIN A-RESISTANCE GUANINE NUCLEOTIDE EXCHANGE FACTOR 1"/>
    <property type="match status" value="1"/>
</dbReference>
<evidence type="ECO:0000313" key="3">
    <source>
        <dbReference type="Proteomes" id="UP000010422"/>
    </source>
</evidence>
<dbReference type="Gene3D" id="1.10.1000.11">
    <property type="entry name" value="Arf Nucleotide-binding Site Opener,domain 2"/>
    <property type="match status" value="1"/>
</dbReference>
<dbReference type="Pfam" id="PF01369">
    <property type="entry name" value="Sec7"/>
    <property type="match status" value="1"/>
</dbReference>
<dbReference type="Pfam" id="PF23325">
    <property type="entry name" value="TPR_28"/>
    <property type="match status" value="1"/>
</dbReference>
<dbReference type="GO" id="GO:0005085">
    <property type="term" value="F:guanyl-nucleotide exchange factor activity"/>
    <property type="evidence" value="ECO:0007669"/>
    <property type="project" value="InterPro"/>
</dbReference>
<dbReference type="PANTHER" id="PTHR10663">
    <property type="entry name" value="GUANYL-NUCLEOTIDE EXCHANGE FACTOR"/>
    <property type="match status" value="1"/>
</dbReference>
<dbReference type="GO" id="GO:0032012">
    <property type="term" value="P:regulation of ARF protein signal transduction"/>
    <property type="evidence" value="ECO:0007669"/>
    <property type="project" value="InterPro"/>
</dbReference>
<dbReference type="SUPFAM" id="SSF48425">
    <property type="entry name" value="Sec7 domain"/>
    <property type="match status" value="1"/>
</dbReference>
<gene>
    <name evidence="2" type="ORF">PNEJI1_002222</name>
</gene>
<dbReference type="SMART" id="SM00222">
    <property type="entry name" value="Sec7"/>
    <property type="match status" value="1"/>
</dbReference>
<dbReference type="Proteomes" id="UP000010422">
    <property type="component" value="Unassembled WGS sequence"/>
</dbReference>
<organism evidence="3">
    <name type="scientific">Pneumocystis jirovecii</name>
    <name type="common">Human pneumocystis pneumonia agent</name>
    <dbReference type="NCBI Taxonomy" id="42068"/>
    <lineage>
        <taxon>Eukaryota</taxon>
        <taxon>Fungi</taxon>
        <taxon>Dikarya</taxon>
        <taxon>Ascomycota</taxon>
        <taxon>Taphrinomycotina</taxon>
        <taxon>Pneumocystomycetes</taxon>
        <taxon>Pneumocystaceae</taxon>
        <taxon>Pneumocystis</taxon>
    </lineage>
</organism>
<dbReference type="InterPro" id="IPR035999">
    <property type="entry name" value="Sec7_dom_sf"/>
</dbReference>
<reference evidence="2 3" key="1">
    <citation type="journal article" date="2012" name="MBio">
        <title>De novo assembly of the Pneumocystis jirovecii genome from a single bronchoalveolar lavage fluid specimen from a patient.</title>
        <authorList>
            <person name="Cisse O.H."/>
            <person name="Pagni M."/>
            <person name="Hauser P.M."/>
        </authorList>
    </citation>
    <scope>NUCLEOTIDE SEQUENCE [LARGE SCALE GENOMIC DNA]</scope>
    <source>
        <strain evidence="2 3">SE8</strain>
    </source>
</reference>
<dbReference type="CDD" id="cd00171">
    <property type="entry name" value="Sec7"/>
    <property type="match status" value="1"/>
</dbReference>
<name>L0P958_PNEJI</name>
<dbReference type="EMBL" id="CAKM01000022">
    <property type="protein sequence ID" value="CCJ28170.1"/>
    <property type="molecule type" value="Genomic_DNA"/>
</dbReference>
<dbReference type="InterPro" id="IPR000904">
    <property type="entry name" value="Sec7_dom"/>
</dbReference>
<evidence type="ECO:0000259" key="1">
    <source>
        <dbReference type="PROSITE" id="PS50190"/>
    </source>
</evidence>
<dbReference type="InterPro" id="IPR056604">
    <property type="entry name" value="GBF1-like_TPR"/>
</dbReference>
<feature type="domain" description="SEC7" evidence="1">
    <location>
        <begin position="566"/>
        <end position="753"/>
    </location>
</feature>
<dbReference type="PROSITE" id="PS50190">
    <property type="entry name" value="SEC7"/>
    <property type="match status" value="1"/>
</dbReference>
<dbReference type="GO" id="GO:0005794">
    <property type="term" value="C:Golgi apparatus"/>
    <property type="evidence" value="ECO:0007669"/>
    <property type="project" value="UniProtKB-ARBA"/>
</dbReference>
<accession>L0P958</accession>
<dbReference type="GO" id="GO:0016192">
    <property type="term" value="P:vesicle-mediated transport"/>
    <property type="evidence" value="ECO:0007669"/>
    <property type="project" value="UniProtKB-ARBA"/>
</dbReference>
<evidence type="ECO:0000313" key="2">
    <source>
        <dbReference type="EMBL" id="CCJ28170.1"/>
    </source>
</evidence>
<dbReference type="InParanoid" id="L0P958"/>